<proteinExistence type="predicted"/>
<protein>
    <submittedName>
        <fullName evidence="1">Molecular chaperone</fullName>
    </submittedName>
</protein>
<dbReference type="AlphaFoldDB" id="A0A413PYE7"/>
<dbReference type="RefSeq" id="WP_118329301.1">
    <property type="nucleotide sequence ID" value="NZ_QSEP01000031.1"/>
</dbReference>
<accession>A0A413PYE7</accession>
<evidence type="ECO:0000313" key="1">
    <source>
        <dbReference type="EMBL" id="RGZ83242.1"/>
    </source>
</evidence>
<evidence type="ECO:0000313" key="2">
    <source>
        <dbReference type="Proteomes" id="UP000286561"/>
    </source>
</evidence>
<comment type="caution">
    <text evidence="1">The sequence shown here is derived from an EMBL/GenBank/DDBJ whole genome shotgun (WGS) entry which is preliminary data.</text>
</comment>
<gene>
    <name evidence="1" type="ORF">DW972_06790</name>
</gene>
<sequence>MRRLKCEKETIILTNEDDGFYDVYTFNQSLQKRLRAFAEKYPDDCWLKESSEDGSETYIIRKGRLSLNLRPPYSKARIQKATEQIIKEQRGQSKNS</sequence>
<name>A0A413PYE7_9FIRM</name>
<organism evidence="1 2">
    <name type="scientific">Anaerobutyricum hallii</name>
    <dbReference type="NCBI Taxonomy" id="39488"/>
    <lineage>
        <taxon>Bacteria</taxon>
        <taxon>Bacillati</taxon>
        <taxon>Bacillota</taxon>
        <taxon>Clostridia</taxon>
        <taxon>Lachnospirales</taxon>
        <taxon>Lachnospiraceae</taxon>
        <taxon>Anaerobutyricum</taxon>
    </lineage>
</organism>
<dbReference type="EMBL" id="QSEP01000031">
    <property type="protein sequence ID" value="RGZ83242.1"/>
    <property type="molecule type" value="Genomic_DNA"/>
</dbReference>
<reference evidence="1 2" key="1">
    <citation type="submission" date="2018-08" db="EMBL/GenBank/DDBJ databases">
        <title>A genome reference for cultivated species of the human gut microbiota.</title>
        <authorList>
            <person name="Zou Y."/>
            <person name="Xue W."/>
            <person name="Luo G."/>
        </authorList>
    </citation>
    <scope>NUCLEOTIDE SEQUENCE [LARGE SCALE GENOMIC DNA]</scope>
    <source>
        <strain evidence="1 2">AM48-23BH</strain>
    </source>
</reference>
<dbReference type="Proteomes" id="UP000286561">
    <property type="component" value="Unassembled WGS sequence"/>
</dbReference>